<reference evidence="2 3" key="1">
    <citation type="submission" date="2019-09" db="EMBL/GenBank/DDBJ databases">
        <authorList>
            <person name="Cao W.R."/>
        </authorList>
    </citation>
    <scope>NUCLEOTIDE SEQUENCE [LARGE SCALE GENOMIC DNA]</scope>
    <source>
        <strain evidence="3">a4</strain>
    </source>
</reference>
<accession>A0A7J5A819</accession>
<dbReference type="RefSeq" id="WP_150901187.1">
    <property type="nucleotide sequence ID" value="NZ_WAAU01000031.1"/>
</dbReference>
<sequence>MGLDSVELVMTIEDKFGISIPNVECEQIVTVQQMADSVFKKIKLKPNKKCLSQIVFYKIRRALEQFENEKENITPNTKTSDLLNKTDLKNDWTLLENEIGLKIPDLVDLDLDKTLNKEVKFLGFKIFDRTEPVTENTLRKFTDWIISMNYEQLISIENISSKYEIERIICGIIEDRIGIPISEIELHHSFTNDLGID</sequence>
<evidence type="ECO:0000313" key="3">
    <source>
        <dbReference type="Proteomes" id="UP000467305"/>
    </source>
</evidence>
<gene>
    <name evidence="2" type="ORF">F7018_16415</name>
</gene>
<keyword evidence="3" id="KW-1185">Reference proteome</keyword>
<organism evidence="2 3">
    <name type="scientific">Tenacibaculum aiptasiae</name>
    <dbReference type="NCBI Taxonomy" id="426481"/>
    <lineage>
        <taxon>Bacteria</taxon>
        <taxon>Pseudomonadati</taxon>
        <taxon>Bacteroidota</taxon>
        <taxon>Flavobacteriia</taxon>
        <taxon>Flavobacteriales</taxon>
        <taxon>Flavobacteriaceae</taxon>
        <taxon>Tenacibaculum</taxon>
    </lineage>
</organism>
<dbReference type="Proteomes" id="UP000467305">
    <property type="component" value="Unassembled WGS sequence"/>
</dbReference>
<dbReference type="OrthoDB" id="883085at2"/>
<feature type="domain" description="Carrier" evidence="1">
    <location>
        <begin position="1"/>
        <end position="42"/>
    </location>
</feature>
<dbReference type="InterPro" id="IPR009081">
    <property type="entry name" value="PP-bd_ACP"/>
</dbReference>
<dbReference type="AlphaFoldDB" id="A0A7J5A819"/>
<dbReference type="SUPFAM" id="SSF47336">
    <property type="entry name" value="ACP-like"/>
    <property type="match status" value="1"/>
</dbReference>
<evidence type="ECO:0000259" key="1">
    <source>
        <dbReference type="PROSITE" id="PS50075"/>
    </source>
</evidence>
<dbReference type="PROSITE" id="PS50075">
    <property type="entry name" value="CARRIER"/>
    <property type="match status" value="1"/>
</dbReference>
<protein>
    <submittedName>
        <fullName evidence="2">Phosphopantetheine-binding protein</fullName>
    </submittedName>
</protein>
<dbReference type="EMBL" id="WAAU01000031">
    <property type="protein sequence ID" value="KAB1153648.1"/>
    <property type="molecule type" value="Genomic_DNA"/>
</dbReference>
<proteinExistence type="predicted"/>
<dbReference type="InterPro" id="IPR036736">
    <property type="entry name" value="ACP-like_sf"/>
</dbReference>
<dbReference type="Gene3D" id="1.10.1200.10">
    <property type="entry name" value="ACP-like"/>
    <property type="match status" value="1"/>
</dbReference>
<name>A0A7J5A819_9FLAO</name>
<evidence type="ECO:0000313" key="2">
    <source>
        <dbReference type="EMBL" id="KAB1153648.1"/>
    </source>
</evidence>
<comment type="caution">
    <text evidence="2">The sequence shown here is derived from an EMBL/GenBank/DDBJ whole genome shotgun (WGS) entry which is preliminary data.</text>
</comment>